<dbReference type="Proteomes" id="UP000657918">
    <property type="component" value="Chromosome 16"/>
</dbReference>
<keyword evidence="3" id="KW-1185">Reference proteome</keyword>
<evidence type="ECO:0000313" key="3">
    <source>
        <dbReference type="Proteomes" id="UP000657918"/>
    </source>
</evidence>
<dbReference type="EMBL" id="JADGMS010000016">
    <property type="protein sequence ID" value="KAF9665548.1"/>
    <property type="molecule type" value="Genomic_DNA"/>
</dbReference>
<comment type="caution">
    <text evidence="2">The sequence shown here is derived from an EMBL/GenBank/DDBJ whole genome shotgun (WGS) entry which is preliminary data.</text>
</comment>
<accession>A0A835J8N0</accession>
<gene>
    <name evidence="2" type="ORF">SADUNF_Sadunf16G0134400</name>
</gene>
<proteinExistence type="predicted"/>
<feature type="transmembrane region" description="Helical" evidence="1">
    <location>
        <begin position="79"/>
        <end position="103"/>
    </location>
</feature>
<dbReference type="AlphaFoldDB" id="A0A835J8N0"/>
<name>A0A835J8N0_9ROSI</name>
<keyword evidence="1" id="KW-1133">Transmembrane helix</keyword>
<evidence type="ECO:0000256" key="1">
    <source>
        <dbReference type="SAM" id="Phobius"/>
    </source>
</evidence>
<reference evidence="2 3" key="1">
    <citation type="submission" date="2020-10" db="EMBL/GenBank/DDBJ databases">
        <title>Plant Genome Project.</title>
        <authorList>
            <person name="Zhang R.-G."/>
        </authorList>
    </citation>
    <scope>NUCLEOTIDE SEQUENCE [LARGE SCALE GENOMIC DNA]</scope>
    <source>
        <strain evidence="2">FAFU-HL-1</strain>
        <tissue evidence="2">Leaf</tissue>
    </source>
</reference>
<keyword evidence="1" id="KW-0812">Transmembrane</keyword>
<organism evidence="2 3">
    <name type="scientific">Salix dunnii</name>
    <dbReference type="NCBI Taxonomy" id="1413687"/>
    <lineage>
        <taxon>Eukaryota</taxon>
        <taxon>Viridiplantae</taxon>
        <taxon>Streptophyta</taxon>
        <taxon>Embryophyta</taxon>
        <taxon>Tracheophyta</taxon>
        <taxon>Spermatophyta</taxon>
        <taxon>Magnoliopsida</taxon>
        <taxon>eudicotyledons</taxon>
        <taxon>Gunneridae</taxon>
        <taxon>Pentapetalae</taxon>
        <taxon>rosids</taxon>
        <taxon>fabids</taxon>
        <taxon>Malpighiales</taxon>
        <taxon>Salicaceae</taxon>
        <taxon>Saliceae</taxon>
        <taxon>Salix</taxon>
    </lineage>
</organism>
<sequence length="132" mass="14855">MDQGFALLDGEIDDLGTVLSMKCTSIYCDTLRALHSRNVFTTSMSEGDIICLARSQVQGPWPEEGSWHDLREHMFPEHLHVVAMIAALSLAVLVHLCTMLHLLQLQSRHSSVTKFSFVVNEQCFLISLWLAI</sequence>
<protein>
    <submittedName>
        <fullName evidence="2">Uncharacterized protein</fullName>
    </submittedName>
</protein>
<keyword evidence="1" id="KW-0472">Membrane</keyword>
<evidence type="ECO:0000313" key="2">
    <source>
        <dbReference type="EMBL" id="KAF9665548.1"/>
    </source>
</evidence>